<keyword evidence="4 9" id="KW-0479">Metal-binding</keyword>
<evidence type="ECO:0000256" key="1">
    <source>
        <dbReference type="ARBA" id="ARBA00022485"/>
    </source>
</evidence>
<dbReference type="GO" id="GO:0005737">
    <property type="term" value="C:cytoplasm"/>
    <property type="evidence" value="ECO:0007669"/>
    <property type="project" value="UniProtKB-SubCell"/>
</dbReference>
<proteinExistence type="inferred from homology"/>
<accession>A0A4R2E712</accession>
<dbReference type="Gene3D" id="3.30.70.20">
    <property type="match status" value="1"/>
</dbReference>
<feature type="binding site" evidence="9">
    <location>
        <position position="247"/>
    </location>
    <ligand>
        <name>[4Fe-4S] cluster</name>
        <dbReference type="ChEBI" id="CHEBI:49883"/>
        <label>1</label>
    </ligand>
</feature>
<comment type="caution">
    <text evidence="11">The sequence shown here is derived from an EMBL/GenBank/DDBJ whole genome shotgun (WGS) entry which is preliminary data.</text>
</comment>
<dbReference type="Pfam" id="PF08331">
    <property type="entry name" value="QueG_DUF1730"/>
    <property type="match status" value="1"/>
</dbReference>
<dbReference type="Pfam" id="PF13484">
    <property type="entry name" value="Fer4_16"/>
    <property type="match status" value="1"/>
</dbReference>
<evidence type="ECO:0000256" key="7">
    <source>
        <dbReference type="ARBA" id="ARBA00023004"/>
    </source>
</evidence>
<keyword evidence="9" id="KW-0170">Cobalt</keyword>
<comment type="similarity">
    <text evidence="9">Belongs to the QueG family.</text>
</comment>
<dbReference type="PROSITE" id="PS51379">
    <property type="entry name" value="4FE4S_FER_2"/>
    <property type="match status" value="1"/>
</dbReference>
<name>A0A4R2E712_9BACT</name>
<evidence type="ECO:0000256" key="6">
    <source>
        <dbReference type="ARBA" id="ARBA00023002"/>
    </source>
</evidence>
<evidence type="ECO:0000256" key="4">
    <source>
        <dbReference type="ARBA" id="ARBA00022723"/>
    </source>
</evidence>
<protein>
    <recommendedName>
        <fullName evidence="9">Epoxyqueuosine reductase</fullName>
        <ecNumber evidence="9">1.17.99.6</ecNumber>
    </recommendedName>
    <alternativeName>
        <fullName evidence="9">Queuosine biosynthesis protein QueG</fullName>
    </alternativeName>
</protein>
<feature type="binding site" evidence="9">
    <location>
        <position position="197"/>
    </location>
    <ligand>
        <name>[4Fe-4S] cluster</name>
        <dbReference type="ChEBI" id="CHEBI:49883"/>
        <label>2</label>
    </ligand>
</feature>
<keyword evidence="2 9" id="KW-0963">Cytoplasm</keyword>
<feature type="binding site" evidence="9">
    <location>
        <position position="168"/>
    </location>
    <ligand>
        <name>cob(II)alamin</name>
        <dbReference type="ChEBI" id="CHEBI:16304"/>
    </ligand>
</feature>
<keyword evidence="12" id="KW-1185">Reference proteome</keyword>
<evidence type="ECO:0000256" key="3">
    <source>
        <dbReference type="ARBA" id="ARBA00022694"/>
    </source>
</evidence>
<feature type="binding site" evidence="9">
    <location>
        <position position="243"/>
    </location>
    <ligand>
        <name>[4Fe-4S] cluster</name>
        <dbReference type="ChEBI" id="CHEBI:49883"/>
        <label>2</label>
    </ligand>
</feature>
<evidence type="ECO:0000256" key="5">
    <source>
        <dbReference type="ARBA" id="ARBA00022785"/>
    </source>
</evidence>
<dbReference type="PROSITE" id="PS00198">
    <property type="entry name" value="4FE4S_FER_1"/>
    <property type="match status" value="1"/>
</dbReference>
<dbReference type="PANTHER" id="PTHR30002:SF4">
    <property type="entry name" value="EPOXYQUEUOSINE REDUCTASE"/>
    <property type="match status" value="1"/>
</dbReference>
<dbReference type="GO" id="GO:0008616">
    <property type="term" value="P:tRNA queuosine(34) biosynthetic process"/>
    <property type="evidence" value="ECO:0007669"/>
    <property type="project" value="UniProtKB-UniRule"/>
</dbReference>
<keyword evidence="5 9" id="KW-0671">Queuosine biosynthesis</keyword>
<feature type="binding site" evidence="9">
    <location>
        <position position="190"/>
    </location>
    <ligand>
        <name>[4Fe-4S] cluster</name>
        <dbReference type="ChEBI" id="CHEBI:49883"/>
        <label>1</label>
    </ligand>
</feature>
<keyword evidence="7 9" id="KW-0408">Iron</keyword>
<feature type="binding site" evidence="9">
    <location>
        <position position="213"/>
    </location>
    <ligand>
        <name>[4Fe-4S] cluster</name>
        <dbReference type="ChEBI" id="CHEBI:49883"/>
        <label>2</label>
    </ligand>
</feature>
<dbReference type="GO" id="GO:0031419">
    <property type="term" value="F:cobalamin binding"/>
    <property type="evidence" value="ECO:0007669"/>
    <property type="project" value="UniProtKB-KW"/>
</dbReference>
<dbReference type="RefSeq" id="WP_131840025.1">
    <property type="nucleotide sequence ID" value="NZ_SLWB01000014.1"/>
</dbReference>
<comment type="caution">
    <text evidence="9">Lacks conserved residue(s) required for the propagation of feature annotation.</text>
</comment>
<evidence type="ECO:0000256" key="2">
    <source>
        <dbReference type="ARBA" id="ARBA00022490"/>
    </source>
</evidence>
<feature type="binding site" evidence="9">
    <location>
        <position position="240"/>
    </location>
    <ligand>
        <name>[4Fe-4S] cluster</name>
        <dbReference type="ChEBI" id="CHEBI:49883"/>
        <label>2</label>
    </ligand>
</feature>
<evidence type="ECO:0000256" key="9">
    <source>
        <dbReference type="HAMAP-Rule" id="MF_00916"/>
    </source>
</evidence>
<dbReference type="HAMAP" id="MF_00916">
    <property type="entry name" value="QueG"/>
    <property type="match status" value="1"/>
</dbReference>
<dbReference type="Proteomes" id="UP000294830">
    <property type="component" value="Unassembled WGS sequence"/>
</dbReference>
<dbReference type="PANTHER" id="PTHR30002">
    <property type="entry name" value="EPOXYQUEUOSINE REDUCTASE"/>
    <property type="match status" value="1"/>
</dbReference>
<keyword evidence="6 9" id="KW-0560">Oxidoreductase</keyword>
<dbReference type="EMBL" id="SLWB01000014">
    <property type="protein sequence ID" value="TCN63873.1"/>
    <property type="molecule type" value="Genomic_DNA"/>
</dbReference>
<dbReference type="OrthoDB" id="9784571at2"/>
<feature type="binding site" evidence="9">
    <location>
        <position position="133"/>
    </location>
    <ligand>
        <name>cob(II)alamin</name>
        <dbReference type="ChEBI" id="CHEBI:16304"/>
    </ligand>
</feature>
<dbReference type="InterPro" id="IPR004453">
    <property type="entry name" value="QueG"/>
</dbReference>
<dbReference type="AlphaFoldDB" id="A0A4R2E712"/>
<comment type="pathway">
    <text evidence="9">tRNA modification; tRNA-queuosine biosynthesis.</text>
</comment>
<feature type="binding site" evidence="9">
    <location>
        <begin position="240"/>
        <end position="241"/>
    </location>
    <ligand>
        <name>cob(II)alamin</name>
        <dbReference type="ChEBI" id="CHEBI:16304"/>
    </ligand>
</feature>
<dbReference type="InterPro" id="IPR013542">
    <property type="entry name" value="QueG_DUF1730"/>
</dbReference>
<keyword evidence="3 9" id="KW-0819">tRNA processing</keyword>
<evidence type="ECO:0000259" key="10">
    <source>
        <dbReference type="PROSITE" id="PS51379"/>
    </source>
</evidence>
<dbReference type="NCBIfam" id="TIGR00276">
    <property type="entry name" value="tRNA epoxyqueuosine(34) reductase QueG"/>
    <property type="match status" value="1"/>
</dbReference>
<dbReference type="GO" id="GO:0052693">
    <property type="term" value="F:epoxyqueuosine reductase activity"/>
    <property type="evidence" value="ECO:0007669"/>
    <property type="project" value="UniProtKB-UniRule"/>
</dbReference>
<sequence length="316" mass="34600">MDALAQTSLSQTIRTLAASLGFDAVGFVRATRLDGEATHLRAWLDAGHHAGMAWMEGHFDKRVDPTLLVEGAKSVVVVLLSYKPAEVQPADAPQFAKYAYGDDYHEVIKAKLWELLAQIKEIEPEADGRPFVDSAPVLERAWAERAGLGWIGKNSLLLNRQLGSLTFIGTLMLNLELDYGTPVRPSCGTCTRCIDACPTGAIVAPKVVDARRCISYQTIENRGEIPADIQRLVGNRVFGCDACLDACPWNAKVIPNNHPELAPRKAILTYTAAQWQAVDEAQFAAIFRRSAVKRAKLSGFRRNLEVVVGNEEGNDS</sequence>
<feature type="binding site" evidence="9">
    <location>
        <position position="62"/>
    </location>
    <ligand>
        <name>cob(II)alamin</name>
        <dbReference type="ChEBI" id="CHEBI:16304"/>
    </ligand>
</feature>
<dbReference type="GO" id="GO:0046872">
    <property type="term" value="F:metal ion binding"/>
    <property type="evidence" value="ECO:0007669"/>
    <property type="project" value="UniProtKB-KW"/>
</dbReference>
<feature type="binding site" evidence="9">
    <location>
        <position position="187"/>
    </location>
    <ligand>
        <name>[4Fe-4S] cluster</name>
        <dbReference type="ChEBI" id="CHEBI:49883"/>
        <label>1</label>
    </ligand>
</feature>
<reference evidence="11 12" key="1">
    <citation type="submission" date="2019-03" db="EMBL/GenBank/DDBJ databases">
        <title>Genomic Encyclopedia of Archaeal and Bacterial Type Strains, Phase II (KMG-II): from individual species to whole genera.</title>
        <authorList>
            <person name="Goeker M."/>
        </authorList>
    </citation>
    <scope>NUCLEOTIDE SEQUENCE [LARGE SCALE GENOMIC DNA]</scope>
    <source>
        <strain evidence="11 12">RL-C</strain>
    </source>
</reference>
<feature type="domain" description="4Fe-4S ferredoxin-type" evidence="10">
    <location>
        <begin position="179"/>
        <end position="207"/>
    </location>
</feature>
<evidence type="ECO:0000313" key="12">
    <source>
        <dbReference type="Proteomes" id="UP000294830"/>
    </source>
</evidence>
<comment type="cofactor">
    <cofactor evidence="9">
        <name>cob(II)alamin</name>
        <dbReference type="ChEBI" id="CHEBI:16304"/>
    </cofactor>
</comment>
<feature type="binding site" evidence="9">
    <location>
        <position position="193"/>
    </location>
    <ligand>
        <name>[4Fe-4S] cluster</name>
        <dbReference type="ChEBI" id="CHEBI:49883"/>
        <label>1</label>
    </ligand>
</feature>
<comment type="subcellular location">
    <subcellularLocation>
        <location evidence="9">Cytoplasm</location>
    </subcellularLocation>
</comment>
<evidence type="ECO:0000256" key="8">
    <source>
        <dbReference type="ARBA" id="ARBA00023014"/>
    </source>
</evidence>
<comment type="subunit">
    <text evidence="9">Monomer.</text>
</comment>
<keyword evidence="8 9" id="KW-0411">Iron-sulfur</keyword>
<dbReference type="InterPro" id="IPR017896">
    <property type="entry name" value="4Fe4S_Fe-S-bd"/>
</dbReference>
<comment type="catalytic activity">
    <reaction evidence="9">
        <text>epoxyqueuosine(34) in tRNA + AH2 = queuosine(34) in tRNA + A + H2O</text>
        <dbReference type="Rhea" id="RHEA:32159"/>
        <dbReference type="Rhea" id="RHEA-COMP:18571"/>
        <dbReference type="Rhea" id="RHEA-COMP:18582"/>
        <dbReference type="ChEBI" id="CHEBI:13193"/>
        <dbReference type="ChEBI" id="CHEBI:15377"/>
        <dbReference type="ChEBI" id="CHEBI:17499"/>
        <dbReference type="ChEBI" id="CHEBI:194431"/>
        <dbReference type="ChEBI" id="CHEBI:194443"/>
        <dbReference type="EC" id="1.17.99.6"/>
    </reaction>
</comment>
<dbReference type="SUPFAM" id="SSF46548">
    <property type="entry name" value="alpha-helical ferredoxin"/>
    <property type="match status" value="1"/>
</dbReference>
<comment type="cofactor">
    <cofactor evidence="9">
        <name>[4Fe-4S] cluster</name>
        <dbReference type="ChEBI" id="CHEBI:49883"/>
    </cofactor>
    <text evidence="9">Binds 2 [4Fe-4S] clusters per monomer.</text>
</comment>
<keyword evidence="9" id="KW-0846">Cobalamin</keyword>
<dbReference type="InterPro" id="IPR017900">
    <property type="entry name" value="4Fe4S_Fe_S_CS"/>
</dbReference>
<comment type="function">
    <text evidence="9">Catalyzes the conversion of epoxyqueuosine (oQ) to queuosine (Q), which is a hypermodified base found in the wobble positions of tRNA(Asp), tRNA(Asn), tRNA(His) and tRNA(Tyr).</text>
</comment>
<feature type="binding site" evidence="9">
    <location>
        <position position="154"/>
    </location>
    <ligand>
        <name>cob(II)alamin</name>
        <dbReference type="ChEBI" id="CHEBI:16304"/>
    </ligand>
</feature>
<dbReference type="GO" id="GO:0051539">
    <property type="term" value="F:4 iron, 4 sulfur cluster binding"/>
    <property type="evidence" value="ECO:0007669"/>
    <property type="project" value="UniProtKB-KW"/>
</dbReference>
<feature type="binding site" evidence="9">
    <location>
        <position position="215"/>
    </location>
    <ligand>
        <name>cob(II)alamin</name>
        <dbReference type="ChEBI" id="CHEBI:16304"/>
    </ligand>
</feature>
<evidence type="ECO:0000313" key="11">
    <source>
        <dbReference type="EMBL" id="TCN63873.1"/>
    </source>
</evidence>
<organism evidence="11 12">
    <name type="scientific">Acetobacteroides hydrogenigenes</name>
    <dbReference type="NCBI Taxonomy" id="979970"/>
    <lineage>
        <taxon>Bacteria</taxon>
        <taxon>Pseudomonadati</taxon>
        <taxon>Bacteroidota</taxon>
        <taxon>Bacteroidia</taxon>
        <taxon>Bacteroidales</taxon>
        <taxon>Rikenellaceae</taxon>
        <taxon>Acetobacteroides</taxon>
    </lineage>
</organism>
<dbReference type="EC" id="1.17.99.6" evidence="9"/>
<gene>
    <name evidence="9" type="primary">queG</name>
    <name evidence="11" type="ORF">CLV25_11428</name>
</gene>
<feature type="binding site" evidence="9">
    <location>
        <position position="157"/>
    </location>
    <ligand>
        <name>cob(II)alamin</name>
        <dbReference type="ChEBI" id="CHEBI:16304"/>
    </ligand>
</feature>
<keyword evidence="1 9" id="KW-0004">4Fe-4S</keyword>
<dbReference type="UniPathway" id="UPA00392"/>
<feature type="active site" description="Proton donor" evidence="9">
    <location>
        <position position="133"/>
    </location>
</feature>